<name>A0A0L9VB13_PHAAN</name>
<gene>
    <name evidence="1" type="ORF">LR48_Vigan09g050300</name>
</gene>
<protein>
    <submittedName>
        <fullName evidence="1">Uncharacterized protein</fullName>
    </submittedName>
</protein>
<reference evidence="2" key="1">
    <citation type="journal article" date="2015" name="Proc. Natl. Acad. Sci. U.S.A.">
        <title>Genome sequencing of adzuki bean (Vigna angularis) provides insight into high starch and low fat accumulation and domestication.</title>
        <authorList>
            <person name="Yang K."/>
            <person name="Tian Z."/>
            <person name="Chen C."/>
            <person name="Luo L."/>
            <person name="Zhao B."/>
            <person name="Wang Z."/>
            <person name="Yu L."/>
            <person name="Li Y."/>
            <person name="Sun Y."/>
            <person name="Li W."/>
            <person name="Chen Y."/>
            <person name="Li Y."/>
            <person name="Zhang Y."/>
            <person name="Ai D."/>
            <person name="Zhao J."/>
            <person name="Shang C."/>
            <person name="Ma Y."/>
            <person name="Wu B."/>
            <person name="Wang M."/>
            <person name="Gao L."/>
            <person name="Sun D."/>
            <person name="Zhang P."/>
            <person name="Guo F."/>
            <person name="Wang W."/>
            <person name="Li Y."/>
            <person name="Wang J."/>
            <person name="Varshney R.K."/>
            <person name="Wang J."/>
            <person name="Ling H.Q."/>
            <person name="Wan P."/>
        </authorList>
    </citation>
    <scope>NUCLEOTIDE SEQUENCE</scope>
    <source>
        <strain evidence="2">cv. Jingnong 6</strain>
    </source>
</reference>
<sequence>MRVRIHGERSSPLEFRPRSSFWNFLVDESVSPRGRPSPLGLGREWVFTENVPHRSVFRPMSSFWNFLVDESVSPRGRPSSLSLGREWEFTENEFVLELPSGRECHSSGTSITARFRTRVRVHGERRLIFRPRSSFWNFLVDESVSPWGRPSPLGLGWADRHDDAETVSLSGSLQFQWDAAQPHGGRQNISDSR</sequence>
<dbReference type="Proteomes" id="UP000053144">
    <property type="component" value="Chromosome 9"/>
</dbReference>
<proteinExistence type="predicted"/>
<organism evidence="1 2">
    <name type="scientific">Phaseolus angularis</name>
    <name type="common">Azuki bean</name>
    <name type="synonym">Vigna angularis</name>
    <dbReference type="NCBI Taxonomy" id="3914"/>
    <lineage>
        <taxon>Eukaryota</taxon>
        <taxon>Viridiplantae</taxon>
        <taxon>Streptophyta</taxon>
        <taxon>Embryophyta</taxon>
        <taxon>Tracheophyta</taxon>
        <taxon>Spermatophyta</taxon>
        <taxon>Magnoliopsida</taxon>
        <taxon>eudicotyledons</taxon>
        <taxon>Gunneridae</taxon>
        <taxon>Pentapetalae</taxon>
        <taxon>rosids</taxon>
        <taxon>fabids</taxon>
        <taxon>Fabales</taxon>
        <taxon>Fabaceae</taxon>
        <taxon>Papilionoideae</taxon>
        <taxon>50 kb inversion clade</taxon>
        <taxon>NPAAA clade</taxon>
        <taxon>indigoferoid/millettioid clade</taxon>
        <taxon>Phaseoleae</taxon>
        <taxon>Vigna</taxon>
    </lineage>
</organism>
<dbReference type="Gramene" id="KOM51844">
    <property type="protein sequence ID" value="KOM51844"/>
    <property type="gene ID" value="LR48_Vigan09g050300"/>
</dbReference>
<dbReference type="AlphaFoldDB" id="A0A0L9VB13"/>
<dbReference type="EMBL" id="CM003379">
    <property type="protein sequence ID" value="KOM51844.1"/>
    <property type="molecule type" value="Genomic_DNA"/>
</dbReference>
<evidence type="ECO:0000313" key="1">
    <source>
        <dbReference type="EMBL" id="KOM51844.1"/>
    </source>
</evidence>
<accession>A0A0L9VB13</accession>
<evidence type="ECO:0000313" key="2">
    <source>
        <dbReference type="Proteomes" id="UP000053144"/>
    </source>
</evidence>